<proteinExistence type="predicted"/>
<gene>
    <name evidence="2" type="ORF">Slati_0235600</name>
</gene>
<accession>A0AAW2YCA4</accession>
<comment type="caution">
    <text evidence="2">The sequence shown here is derived from an EMBL/GenBank/DDBJ whole genome shotgun (WGS) entry which is preliminary data.</text>
</comment>
<sequence>MAGEIEEPFGLGFQEEFPLEPEYMKPRLVPRVSVAQSRISVSGKASKGSEKIPSKTANNVLFRSKAERKTSEAAAQDKSVPKKMPKHEVGSKLQGFKEIKRGENESRNRKMTEPQSSMLHKGSSRVYQRANRVRPAAGKTEPSTKQDSSRFSFKCNERAERRKEAR</sequence>
<organism evidence="2">
    <name type="scientific">Sesamum latifolium</name>
    <dbReference type="NCBI Taxonomy" id="2727402"/>
    <lineage>
        <taxon>Eukaryota</taxon>
        <taxon>Viridiplantae</taxon>
        <taxon>Streptophyta</taxon>
        <taxon>Embryophyta</taxon>
        <taxon>Tracheophyta</taxon>
        <taxon>Spermatophyta</taxon>
        <taxon>Magnoliopsida</taxon>
        <taxon>eudicotyledons</taxon>
        <taxon>Gunneridae</taxon>
        <taxon>Pentapetalae</taxon>
        <taxon>asterids</taxon>
        <taxon>lamiids</taxon>
        <taxon>Lamiales</taxon>
        <taxon>Pedaliaceae</taxon>
        <taxon>Sesamum</taxon>
    </lineage>
</organism>
<reference evidence="2" key="1">
    <citation type="submission" date="2020-06" db="EMBL/GenBank/DDBJ databases">
        <authorList>
            <person name="Li T."/>
            <person name="Hu X."/>
            <person name="Zhang T."/>
            <person name="Song X."/>
            <person name="Zhang H."/>
            <person name="Dai N."/>
            <person name="Sheng W."/>
            <person name="Hou X."/>
            <person name="Wei L."/>
        </authorList>
    </citation>
    <scope>NUCLEOTIDE SEQUENCE</scope>
    <source>
        <strain evidence="2">KEN1</strain>
        <tissue evidence="2">Leaf</tissue>
    </source>
</reference>
<name>A0AAW2YCA4_9LAMI</name>
<reference evidence="2" key="2">
    <citation type="journal article" date="2024" name="Plant">
        <title>Genomic evolution and insights into agronomic trait innovations of Sesamum species.</title>
        <authorList>
            <person name="Miao H."/>
            <person name="Wang L."/>
            <person name="Qu L."/>
            <person name="Liu H."/>
            <person name="Sun Y."/>
            <person name="Le M."/>
            <person name="Wang Q."/>
            <person name="Wei S."/>
            <person name="Zheng Y."/>
            <person name="Lin W."/>
            <person name="Duan Y."/>
            <person name="Cao H."/>
            <person name="Xiong S."/>
            <person name="Wang X."/>
            <person name="Wei L."/>
            <person name="Li C."/>
            <person name="Ma Q."/>
            <person name="Ju M."/>
            <person name="Zhao R."/>
            <person name="Li G."/>
            <person name="Mu C."/>
            <person name="Tian Q."/>
            <person name="Mei H."/>
            <person name="Zhang T."/>
            <person name="Gao T."/>
            <person name="Zhang H."/>
        </authorList>
    </citation>
    <scope>NUCLEOTIDE SEQUENCE</scope>
    <source>
        <strain evidence="2">KEN1</strain>
    </source>
</reference>
<dbReference type="AlphaFoldDB" id="A0AAW2YCA4"/>
<feature type="compositionally biased region" description="Basic and acidic residues" evidence="1">
    <location>
        <begin position="155"/>
        <end position="166"/>
    </location>
</feature>
<protein>
    <recommendedName>
        <fullName evidence="3">TPX2 central domain-containing protein</fullName>
    </recommendedName>
</protein>
<evidence type="ECO:0000256" key="1">
    <source>
        <dbReference type="SAM" id="MobiDB-lite"/>
    </source>
</evidence>
<evidence type="ECO:0008006" key="3">
    <source>
        <dbReference type="Google" id="ProtNLM"/>
    </source>
</evidence>
<dbReference type="EMBL" id="JACGWN010000001">
    <property type="protein sequence ID" value="KAL0463480.1"/>
    <property type="molecule type" value="Genomic_DNA"/>
</dbReference>
<feature type="region of interest" description="Disordered" evidence="1">
    <location>
        <begin position="41"/>
        <end position="166"/>
    </location>
</feature>
<evidence type="ECO:0000313" key="2">
    <source>
        <dbReference type="EMBL" id="KAL0463480.1"/>
    </source>
</evidence>
<feature type="compositionally biased region" description="Basic and acidic residues" evidence="1">
    <location>
        <begin position="86"/>
        <end position="112"/>
    </location>
</feature>